<accession>A0A368SXZ3</accession>
<organism evidence="1 2">
    <name type="scientific">Marinitenerispora sediminis</name>
    <dbReference type="NCBI Taxonomy" id="1931232"/>
    <lineage>
        <taxon>Bacteria</taxon>
        <taxon>Bacillati</taxon>
        <taxon>Actinomycetota</taxon>
        <taxon>Actinomycetes</taxon>
        <taxon>Streptosporangiales</taxon>
        <taxon>Nocardiopsidaceae</taxon>
        <taxon>Marinitenerispora</taxon>
    </lineage>
</organism>
<name>A0A368SXZ3_9ACTN</name>
<keyword evidence="2" id="KW-1185">Reference proteome</keyword>
<evidence type="ECO:0008006" key="3">
    <source>
        <dbReference type="Google" id="ProtNLM"/>
    </source>
</evidence>
<dbReference type="AlphaFoldDB" id="A0A368SXZ3"/>
<dbReference type="EMBL" id="QEIN01000442">
    <property type="protein sequence ID" value="RCV47908.1"/>
    <property type="molecule type" value="Genomic_DNA"/>
</dbReference>
<reference evidence="1 2" key="1">
    <citation type="submission" date="2018-04" db="EMBL/GenBank/DDBJ databases">
        <title>Novel actinobacteria from marine sediment.</title>
        <authorList>
            <person name="Ng Z.Y."/>
            <person name="Tan G.Y.A."/>
        </authorList>
    </citation>
    <scope>NUCLEOTIDE SEQUENCE [LARGE SCALE GENOMIC DNA]</scope>
    <source>
        <strain evidence="1 2">TPS81</strain>
    </source>
</reference>
<evidence type="ECO:0000313" key="2">
    <source>
        <dbReference type="Proteomes" id="UP000253318"/>
    </source>
</evidence>
<sequence length="137" mass="15163">MAAPEQPEDACRPQDVVATVEVDRTDYPAGVSPRITVTVVNTGAQTCTVDVSPESMELRITSGDDRIFSTADCVEGQSRDREQLHRGVPVTRTVEWDRTRSWTDCRDADVAARSGTYVATLHSDYDEGAEQQVFRLN</sequence>
<gene>
    <name evidence="1" type="ORF">DEF24_26715</name>
</gene>
<proteinExistence type="predicted"/>
<dbReference type="Proteomes" id="UP000253318">
    <property type="component" value="Unassembled WGS sequence"/>
</dbReference>
<comment type="caution">
    <text evidence="1">The sequence shown here is derived from an EMBL/GenBank/DDBJ whole genome shotgun (WGS) entry which is preliminary data.</text>
</comment>
<evidence type="ECO:0000313" key="1">
    <source>
        <dbReference type="EMBL" id="RCV47908.1"/>
    </source>
</evidence>
<protein>
    <recommendedName>
        <fullName evidence="3">DUF4232 domain-containing protein</fullName>
    </recommendedName>
</protein>